<organism evidence="3 4">
    <name type="scientific">Streptosporangium album</name>
    <dbReference type="NCBI Taxonomy" id="47479"/>
    <lineage>
        <taxon>Bacteria</taxon>
        <taxon>Bacillati</taxon>
        <taxon>Actinomycetota</taxon>
        <taxon>Actinomycetes</taxon>
        <taxon>Streptosporangiales</taxon>
        <taxon>Streptosporangiaceae</taxon>
        <taxon>Streptosporangium</taxon>
    </lineage>
</organism>
<dbReference type="Gene3D" id="3.30.70.3040">
    <property type="match status" value="1"/>
</dbReference>
<keyword evidence="1" id="KW-0812">Transmembrane</keyword>
<keyword evidence="1" id="KW-0472">Membrane</keyword>
<protein>
    <submittedName>
        <fullName evidence="3">Cell division protein FtsX</fullName>
    </submittedName>
</protein>
<feature type="domain" description="FtsX extracellular" evidence="2">
    <location>
        <begin position="84"/>
        <end position="183"/>
    </location>
</feature>
<evidence type="ECO:0000259" key="2">
    <source>
        <dbReference type="Pfam" id="PF18075"/>
    </source>
</evidence>
<feature type="transmembrane region" description="Helical" evidence="1">
    <location>
        <begin position="39"/>
        <end position="58"/>
    </location>
</feature>
<reference evidence="3 4" key="1">
    <citation type="submission" date="2020-08" db="EMBL/GenBank/DDBJ databases">
        <title>Sequencing the genomes of 1000 actinobacteria strains.</title>
        <authorList>
            <person name="Klenk H.-P."/>
        </authorList>
    </citation>
    <scope>NUCLEOTIDE SEQUENCE [LARGE SCALE GENOMIC DNA]</scope>
    <source>
        <strain evidence="3 4">DSM 43023</strain>
    </source>
</reference>
<evidence type="ECO:0000256" key="1">
    <source>
        <dbReference type="SAM" id="Phobius"/>
    </source>
</evidence>
<keyword evidence="3" id="KW-0132">Cell division</keyword>
<keyword evidence="3" id="KW-0131">Cell cycle</keyword>
<proteinExistence type="predicted"/>
<dbReference type="InterPro" id="IPR040690">
    <property type="entry name" value="FtsX_ECD"/>
</dbReference>
<dbReference type="EMBL" id="JACHJU010000001">
    <property type="protein sequence ID" value="MBB4938677.1"/>
    <property type="molecule type" value="Genomic_DNA"/>
</dbReference>
<sequence>MNATENRLREALSAAAATAADVRPLTAPARRRSRAPLRIGAVVLAVAVTAFGAVRLTVPSPVLRGETIVAMSMSGVEPSGMAGVSVFLCKKSDPFPHCKDREISTEDRENLLRMLEGRPEAEAVTFESRQQAWEKFQREYQDNPELLKAITPRDMPESFRVRIRPDADSMAVAQAAGELPGVSNAIDTACLYEQRASLMSIIMSKLPWAEDRKQCSYPEHPELTGSG</sequence>
<gene>
    <name evidence="3" type="ORF">FHR32_002982</name>
</gene>
<dbReference type="GO" id="GO:0051301">
    <property type="term" value="P:cell division"/>
    <property type="evidence" value="ECO:0007669"/>
    <property type="project" value="UniProtKB-KW"/>
</dbReference>
<keyword evidence="4" id="KW-1185">Reference proteome</keyword>
<accession>A0A7W7RVF6</accession>
<dbReference type="AlphaFoldDB" id="A0A7W7RVF6"/>
<name>A0A7W7RVF6_9ACTN</name>
<keyword evidence="1" id="KW-1133">Transmembrane helix</keyword>
<evidence type="ECO:0000313" key="3">
    <source>
        <dbReference type="EMBL" id="MBB4938677.1"/>
    </source>
</evidence>
<dbReference type="Pfam" id="PF18075">
    <property type="entry name" value="FtsX_ECD"/>
    <property type="match status" value="1"/>
</dbReference>
<dbReference type="RefSeq" id="WP_184754820.1">
    <property type="nucleotide sequence ID" value="NZ_BAABEK010000049.1"/>
</dbReference>
<evidence type="ECO:0000313" key="4">
    <source>
        <dbReference type="Proteomes" id="UP000534286"/>
    </source>
</evidence>
<dbReference type="Proteomes" id="UP000534286">
    <property type="component" value="Unassembled WGS sequence"/>
</dbReference>
<comment type="caution">
    <text evidence="3">The sequence shown here is derived from an EMBL/GenBank/DDBJ whole genome shotgun (WGS) entry which is preliminary data.</text>
</comment>